<dbReference type="PANTHER" id="PTHR43133">
    <property type="entry name" value="RNA POLYMERASE ECF-TYPE SIGMA FACTO"/>
    <property type="match status" value="1"/>
</dbReference>
<dbReference type="InterPro" id="IPR013325">
    <property type="entry name" value="RNA_pol_sigma_r2"/>
</dbReference>
<dbReference type="InterPro" id="IPR007627">
    <property type="entry name" value="RNA_pol_sigma70_r2"/>
</dbReference>
<sequence length="173" mass="20406">MEEQDLLDRATRGDRTALSQLLQQHYEFVYKYMLKITLNPALAEDLTQDTMIRCIEKIKLYNAKSKFSSWLITIATRLMIDQARRRKREKKWLEQQQAGALRQMKWHAESQNEAWPDVLNTLAELPEESRIPVILKHYYGYTYEEIGQILAIAEGTVKSRVHNALKQLRKELV</sequence>
<dbReference type="SUPFAM" id="SSF88946">
    <property type="entry name" value="Sigma2 domain of RNA polymerase sigma factors"/>
    <property type="match status" value="1"/>
</dbReference>
<dbReference type="InterPro" id="IPR013249">
    <property type="entry name" value="RNA_pol_sigma70_r4_t2"/>
</dbReference>
<evidence type="ECO:0000256" key="3">
    <source>
        <dbReference type="ARBA" id="ARBA00023082"/>
    </source>
</evidence>
<dbReference type="Proteomes" id="UP000481087">
    <property type="component" value="Unassembled WGS sequence"/>
</dbReference>
<evidence type="ECO:0000259" key="6">
    <source>
        <dbReference type="Pfam" id="PF08281"/>
    </source>
</evidence>
<evidence type="ECO:0000313" key="8">
    <source>
        <dbReference type="Proteomes" id="UP000481087"/>
    </source>
</evidence>
<dbReference type="Gene3D" id="1.10.10.10">
    <property type="entry name" value="Winged helix-like DNA-binding domain superfamily/Winged helix DNA-binding domain"/>
    <property type="match status" value="1"/>
</dbReference>
<comment type="caution">
    <text evidence="7">The sequence shown here is derived from an EMBL/GenBank/DDBJ whole genome shotgun (WGS) entry which is preliminary data.</text>
</comment>
<dbReference type="Pfam" id="PF04542">
    <property type="entry name" value="Sigma70_r2"/>
    <property type="match status" value="1"/>
</dbReference>
<dbReference type="GO" id="GO:0006352">
    <property type="term" value="P:DNA-templated transcription initiation"/>
    <property type="evidence" value="ECO:0007669"/>
    <property type="project" value="InterPro"/>
</dbReference>
<gene>
    <name evidence="7" type="primary">sigY</name>
    <name evidence="7" type="ORF">GQF01_12545</name>
</gene>
<protein>
    <submittedName>
        <fullName evidence="7">RNA polymerase sigma factor SigY</fullName>
    </submittedName>
</protein>
<accession>A0A6L8UXX9</accession>
<comment type="similarity">
    <text evidence="1">Belongs to the sigma-70 factor family. ECF subfamily.</text>
</comment>
<dbReference type="GO" id="GO:0003677">
    <property type="term" value="F:DNA binding"/>
    <property type="evidence" value="ECO:0007669"/>
    <property type="project" value="InterPro"/>
</dbReference>
<evidence type="ECO:0000259" key="5">
    <source>
        <dbReference type="Pfam" id="PF04542"/>
    </source>
</evidence>
<dbReference type="Pfam" id="PF08281">
    <property type="entry name" value="Sigma70_r4_2"/>
    <property type="match status" value="1"/>
</dbReference>
<feature type="domain" description="RNA polymerase sigma factor 70 region 4 type 2" evidence="6">
    <location>
        <begin position="118"/>
        <end position="168"/>
    </location>
</feature>
<keyword evidence="8" id="KW-1185">Reference proteome</keyword>
<evidence type="ECO:0000256" key="4">
    <source>
        <dbReference type="ARBA" id="ARBA00023163"/>
    </source>
</evidence>
<proteinExistence type="inferred from homology"/>
<feature type="domain" description="RNA polymerase sigma-70 region 2" evidence="5">
    <location>
        <begin position="21"/>
        <end position="88"/>
    </location>
</feature>
<organism evidence="7 8">
    <name type="scientific">Paenibacillus silvestris</name>
    <dbReference type="NCBI Taxonomy" id="2606219"/>
    <lineage>
        <taxon>Bacteria</taxon>
        <taxon>Bacillati</taxon>
        <taxon>Bacillota</taxon>
        <taxon>Bacilli</taxon>
        <taxon>Bacillales</taxon>
        <taxon>Paenibacillaceae</taxon>
        <taxon>Paenibacillus</taxon>
    </lineage>
</organism>
<dbReference type="EMBL" id="WTUZ01000015">
    <property type="protein sequence ID" value="MZQ82935.1"/>
    <property type="molecule type" value="Genomic_DNA"/>
</dbReference>
<dbReference type="GO" id="GO:0016987">
    <property type="term" value="F:sigma factor activity"/>
    <property type="evidence" value="ECO:0007669"/>
    <property type="project" value="UniProtKB-KW"/>
</dbReference>
<dbReference type="InterPro" id="IPR013324">
    <property type="entry name" value="RNA_pol_sigma_r3/r4-like"/>
</dbReference>
<dbReference type="InterPro" id="IPR039425">
    <property type="entry name" value="RNA_pol_sigma-70-like"/>
</dbReference>
<name>A0A6L8UXX9_9BACL</name>
<dbReference type="NCBIfam" id="TIGR02937">
    <property type="entry name" value="sigma70-ECF"/>
    <property type="match status" value="1"/>
</dbReference>
<reference evidence="7 8" key="1">
    <citation type="submission" date="2019-12" db="EMBL/GenBank/DDBJ databases">
        <title>Paenibacillus sp. nov. sp. isolated from soil.</title>
        <authorList>
            <person name="Kim J."/>
            <person name="Jeong S.E."/>
            <person name="Jung H.S."/>
            <person name="Jeon C.O."/>
        </authorList>
    </citation>
    <scope>NUCLEOTIDE SEQUENCE [LARGE SCALE GENOMIC DNA]</scope>
    <source>
        <strain evidence="7 8">5J-6</strain>
    </source>
</reference>
<dbReference type="AlphaFoldDB" id="A0A6L8UXX9"/>
<keyword evidence="4" id="KW-0804">Transcription</keyword>
<dbReference type="InterPro" id="IPR014284">
    <property type="entry name" value="RNA_pol_sigma-70_dom"/>
</dbReference>
<evidence type="ECO:0000256" key="1">
    <source>
        <dbReference type="ARBA" id="ARBA00010641"/>
    </source>
</evidence>
<dbReference type="NCBIfam" id="NF007216">
    <property type="entry name" value="PRK09638.1"/>
    <property type="match status" value="1"/>
</dbReference>
<dbReference type="RefSeq" id="WP_161407095.1">
    <property type="nucleotide sequence ID" value="NZ_WTUZ01000015.1"/>
</dbReference>
<keyword evidence="3" id="KW-0731">Sigma factor</keyword>
<evidence type="ECO:0000313" key="7">
    <source>
        <dbReference type="EMBL" id="MZQ82935.1"/>
    </source>
</evidence>
<dbReference type="SUPFAM" id="SSF88659">
    <property type="entry name" value="Sigma3 and sigma4 domains of RNA polymerase sigma factors"/>
    <property type="match status" value="1"/>
</dbReference>
<dbReference type="InterPro" id="IPR036388">
    <property type="entry name" value="WH-like_DNA-bd_sf"/>
</dbReference>
<evidence type="ECO:0000256" key="2">
    <source>
        <dbReference type="ARBA" id="ARBA00023015"/>
    </source>
</evidence>
<dbReference type="Gene3D" id="1.10.1740.10">
    <property type="match status" value="1"/>
</dbReference>
<dbReference type="PANTHER" id="PTHR43133:SF60">
    <property type="entry name" value="RNA POLYMERASE SIGMA FACTOR SIGV"/>
    <property type="match status" value="1"/>
</dbReference>
<keyword evidence="2" id="KW-0805">Transcription regulation</keyword>
<dbReference type="CDD" id="cd06171">
    <property type="entry name" value="Sigma70_r4"/>
    <property type="match status" value="1"/>
</dbReference>